<evidence type="ECO:0000313" key="3">
    <source>
        <dbReference type="Proteomes" id="UP000184327"/>
    </source>
</evidence>
<dbReference type="PANTHER" id="PTHR46689">
    <property type="entry name" value="MEMBRANE PROTEIN, PUTATIVE-RELATED"/>
    <property type="match status" value="1"/>
</dbReference>
<keyword evidence="3" id="KW-1185">Reference proteome</keyword>
<dbReference type="InterPro" id="IPR038607">
    <property type="entry name" value="PhoD-like_sf"/>
</dbReference>
<dbReference type="GO" id="GO:0016020">
    <property type="term" value="C:membrane"/>
    <property type="evidence" value="ECO:0007669"/>
    <property type="project" value="TreeGrafter"/>
</dbReference>
<gene>
    <name evidence="2" type="ORF">SAMN02745117_00862</name>
</gene>
<accession>A0A1M4WHA3</accession>
<dbReference type="RefSeq" id="WP_073355038.1">
    <property type="nucleotide sequence ID" value="NZ_FQUZ01000007.1"/>
</dbReference>
<proteinExistence type="predicted"/>
<dbReference type="Gene3D" id="3.60.21.70">
    <property type="entry name" value="PhoD-like phosphatase"/>
    <property type="match status" value="1"/>
</dbReference>
<dbReference type="OrthoDB" id="9795624at2"/>
<organism evidence="2 3">
    <name type="scientific">Lampropedia hyalina DSM 16112</name>
    <dbReference type="NCBI Taxonomy" id="1122156"/>
    <lineage>
        <taxon>Bacteria</taxon>
        <taxon>Pseudomonadati</taxon>
        <taxon>Pseudomonadota</taxon>
        <taxon>Betaproteobacteria</taxon>
        <taxon>Burkholderiales</taxon>
        <taxon>Comamonadaceae</taxon>
        <taxon>Lampropedia</taxon>
    </lineage>
</organism>
<evidence type="ECO:0000313" key="2">
    <source>
        <dbReference type="EMBL" id="SHE80618.1"/>
    </source>
</evidence>
<dbReference type="InterPro" id="IPR018946">
    <property type="entry name" value="PhoD-like_MPP"/>
</dbReference>
<dbReference type="SUPFAM" id="SSF56300">
    <property type="entry name" value="Metallo-dependent phosphatases"/>
    <property type="match status" value="1"/>
</dbReference>
<feature type="domain" description="PhoD-like phosphatase" evidence="1">
    <location>
        <begin position="404"/>
        <end position="505"/>
    </location>
</feature>
<dbReference type="STRING" id="1122156.SAMN02745117_00862"/>
<dbReference type="InterPro" id="IPR029052">
    <property type="entry name" value="Metallo-depent_PP-like"/>
</dbReference>
<dbReference type="AlphaFoldDB" id="A0A1M4WHA3"/>
<evidence type="ECO:0000259" key="1">
    <source>
        <dbReference type="Pfam" id="PF19050"/>
    </source>
</evidence>
<dbReference type="Proteomes" id="UP000184327">
    <property type="component" value="Unassembled WGS sequence"/>
</dbReference>
<sequence length="582" mass="65969">MANHAFLVGPVLSFRGISGDGKDWQVTALVGIDAHASIPTMQVESRACPVPRELLLHRNQRFLRYDLSCPLQAQERRVRFGVPQGGIEWSFTVPALGATPRLAYVSCNGFSDPSGMRKLVRPENSVWEDLLISHDKELRGQQTPLLDREQLWHETRIHERGLQRFHLLLMGGDQIYFDSIWEDIPRLKAWVGLSRQEQLGFRVNKELEGQIEHYYFSLYSSRWLGRKRRAWGVGKPNRDGADALARIPTIMMWDDHDIFDGWGSYSCEMQQSPLFQTLFRHARRAFWVFQMQHALSDLPALEEATPAGFSVQDPLYRPLAWNTVLRHDPRALPLLDGQPGFTSAFRMGAVALVVADLRTERSRTQILGPESWSALKRWLNSPASATTATRHLLFMSSVPVVHPKLGLAEGWLDTFGQDHVLDSNADDLKDHWAHDDHEGERKRLLDVLFGTAQTRKLRVSILSGDVHVAAWGLASHQDAAAAATTGPIQQFTSSGVVHPSLMNVLERLFLRMLESTAAKAQQDAQYRIEMMRFPGHSRYVLAARNWLALELDEGGDTPSHKLWATWRCETETGFSNHMQTVP</sequence>
<dbReference type="InterPro" id="IPR043904">
    <property type="entry name" value="PhoD_2-like"/>
</dbReference>
<dbReference type="Pfam" id="PF19050">
    <property type="entry name" value="PhoD_2"/>
    <property type="match status" value="2"/>
</dbReference>
<dbReference type="PANTHER" id="PTHR46689:SF2">
    <property type="entry name" value="WW DOMAIN PROTEIN (AFU_ORTHOLOGUE AFUA_6G06520)"/>
    <property type="match status" value="1"/>
</dbReference>
<dbReference type="CDD" id="cd07389">
    <property type="entry name" value="MPP_PhoD"/>
    <property type="match status" value="1"/>
</dbReference>
<name>A0A1M4WHA3_9BURK</name>
<dbReference type="EMBL" id="FQUZ01000007">
    <property type="protein sequence ID" value="SHE80618.1"/>
    <property type="molecule type" value="Genomic_DNA"/>
</dbReference>
<protein>
    <submittedName>
        <fullName evidence="2">PhoD-like phosphatase</fullName>
    </submittedName>
</protein>
<feature type="domain" description="PhoD-like phosphatase" evidence="1">
    <location>
        <begin position="150"/>
        <end position="295"/>
    </location>
</feature>
<reference evidence="2 3" key="1">
    <citation type="submission" date="2016-11" db="EMBL/GenBank/DDBJ databases">
        <authorList>
            <person name="Jaros S."/>
            <person name="Januszkiewicz K."/>
            <person name="Wedrychowicz H."/>
        </authorList>
    </citation>
    <scope>NUCLEOTIDE SEQUENCE [LARGE SCALE GENOMIC DNA]</scope>
    <source>
        <strain evidence="2 3">DSM 16112</strain>
    </source>
</reference>